<keyword evidence="5" id="KW-0479">Metal-binding</keyword>
<keyword evidence="7" id="KW-0862">Zinc</keyword>
<dbReference type="FunFam" id="3.40.50.300:FF:000014">
    <property type="entry name" value="DNA polymerase III subunit gamma/tau"/>
    <property type="match status" value="1"/>
</dbReference>
<evidence type="ECO:0000259" key="13">
    <source>
        <dbReference type="SMART" id="SM00382"/>
    </source>
</evidence>
<dbReference type="AlphaFoldDB" id="A0A1Y4VSR2"/>
<feature type="domain" description="AAA+ ATPase" evidence="13">
    <location>
        <begin position="38"/>
        <end position="181"/>
    </location>
</feature>
<keyword evidence="9 11" id="KW-0239">DNA-directed DNA polymerase</keyword>
<dbReference type="PANTHER" id="PTHR11669">
    <property type="entry name" value="REPLICATION FACTOR C / DNA POLYMERASE III GAMMA-TAU SUBUNIT"/>
    <property type="match status" value="1"/>
</dbReference>
<dbReference type="InterPro" id="IPR012763">
    <property type="entry name" value="DNA_pol_III_sug/sutau_N"/>
</dbReference>
<dbReference type="PRINTS" id="PR00300">
    <property type="entry name" value="CLPPROTEASEA"/>
</dbReference>
<dbReference type="Pfam" id="PF13177">
    <property type="entry name" value="DNA_pol3_delta2"/>
    <property type="match status" value="1"/>
</dbReference>
<dbReference type="InterPro" id="IPR050238">
    <property type="entry name" value="DNA_Rep/Repair_Clamp_Loader"/>
</dbReference>
<name>A0A1Y4VSR2_9BACE</name>
<keyword evidence="2 11" id="KW-0808">Transferase</keyword>
<feature type="compositionally biased region" description="Low complexity" evidence="12">
    <location>
        <begin position="393"/>
        <end position="404"/>
    </location>
</feature>
<dbReference type="CDD" id="cd18137">
    <property type="entry name" value="HLD_clamp_pol_III_gamma_tau"/>
    <property type="match status" value="1"/>
</dbReference>
<dbReference type="Gene3D" id="1.10.8.60">
    <property type="match status" value="1"/>
</dbReference>
<dbReference type="CDD" id="cd00009">
    <property type="entry name" value="AAA"/>
    <property type="match status" value="1"/>
</dbReference>
<accession>A0A1Y4VSR2</accession>
<dbReference type="NCBIfam" id="TIGR02397">
    <property type="entry name" value="dnaX_nterm"/>
    <property type="match status" value="1"/>
</dbReference>
<keyword evidence="4 11" id="KW-0235">DNA replication</keyword>
<dbReference type="GO" id="GO:0006261">
    <property type="term" value="P:DNA-templated DNA replication"/>
    <property type="evidence" value="ECO:0007669"/>
    <property type="project" value="TreeGrafter"/>
</dbReference>
<dbReference type="NCBIfam" id="NF011531">
    <property type="entry name" value="PRK14971.1"/>
    <property type="match status" value="1"/>
</dbReference>
<dbReference type="SUPFAM" id="SSF48019">
    <property type="entry name" value="post-AAA+ oligomerization domain-like"/>
    <property type="match status" value="1"/>
</dbReference>
<evidence type="ECO:0000313" key="15">
    <source>
        <dbReference type="Proteomes" id="UP000196036"/>
    </source>
</evidence>
<dbReference type="InterPro" id="IPR008921">
    <property type="entry name" value="DNA_pol3_clamp-load_cplx_C"/>
</dbReference>
<feature type="compositionally biased region" description="Polar residues" evidence="12">
    <location>
        <begin position="405"/>
        <end position="423"/>
    </location>
</feature>
<evidence type="ECO:0000256" key="3">
    <source>
        <dbReference type="ARBA" id="ARBA00022695"/>
    </source>
</evidence>
<comment type="caution">
    <text evidence="14">The sequence shown here is derived from an EMBL/GenBank/DDBJ whole genome shotgun (WGS) entry which is preliminary data.</text>
</comment>
<feature type="compositionally biased region" description="Low complexity" evidence="12">
    <location>
        <begin position="425"/>
        <end position="454"/>
    </location>
</feature>
<comment type="catalytic activity">
    <reaction evidence="10 11">
        <text>DNA(n) + a 2'-deoxyribonucleoside 5'-triphosphate = DNA(n+1) + diphosphate</text>
        <dbReference type="Rhea" id="RHEA:22508"/>
        <dbReference type="Rhea" id="RHEA-COMP:17339"/>
        <dbReference type="Rhea" id="RHEA-COMP:17340"/>
        <dbReference type="ChEBI" id="CHEBI:33019"/>
        <dbReference type="ChEBI" id="CHEBI:61560"/>
        <dbReference type="ChEBI" id="CHEBI:173112"/>
        <dbReference type="EC" id="2.7.7.7"/>
    </reaction>
</comment>
<evidence type="ECO:0000256" key="6">
    <source>
        <dbReference type="ARBA" id="ARBA00022741"/>
    </source>
</evidence>
<keyword evidence="8 11" id="KW-0067">ATP-binding</keyword>
<dbReference type="Pfam" id="PF12169">
    <property type="entry name" value="DNA_pol3_gamma3"/>
    <property type="match status" value="1"/>
</dbReference>
<dbReference type="GO" id="GO:0003677">
    <property type="term" value="F:DNA binding"/>
    <property type="evidence" value="ECO:0007669"/>
    <property type="project" value="InterPro"/>
</dbReference>
<evidence type="ECO:0000256" key="5">
    <source>
        <dbReference type="ARBA" id="ARBA00022723"/>
    </source>
</evidence>
<dbReference type="SUPFAM" id="SSF52540">
    <property type="entry name" value="P-loop containing nucleoside triphosphate hydrolases"/>
    <property type="match status" value="1"/>
</dbReference>
<organism evidence="14 15">
    <name type="scientific">Bacteroides xylanisolvens</name>
    <dbReference type="NCBI Taxonomy" id="371601"/>
    <lineage>
        <taxon>Bacteria</taxon>
        <taxon>Pseudomonadati</taxon>
        <taxon>Bacteroidota</taxon>
        <taxon>Bacteroidia</taxon>
        <taxon>Bacteroidales</taxon>
        <taxon>Bacteroidaceae</taxon>
        <taxon>Bacteroides</taxon>
    </lineage>
</organism>
<reference evidence="15" key="1">
    <citation type="submission" date="2017-04" db="EMBL/GenBank/DDBJ databases">
        <title>Function of individual gut microbiota members based on whole genome sequencing of pure cultures obtained from chicken caecum.</title>
        <authorList>
            <person name="Medvecky M."/>
            <person name="Cejkova D."/>
            <person name="Polansky O."/>
            <person name="Karasova D."/>
            <person name="Kubasova T."/>
            <person name="Cizek A."/>
            <person name="Rychlik I."/>
        </authorList>
    </citation>
    <scope>NUCLEOTIDE SEQUENCE [LARGE SCALE GENOMIC DNA]</scope>
    <source>
        <strain evidence="15">An109</strain>
    </source>
</reference>
<dbReference type="EC" id="2.7.7.7" evidence="11"/>
<evidence type="ECO:0000256" key="12">
    <source>
        <dbReference type="SAM" id="MobiDB-lite"/>
    </source>
</evidence>
<dbReference type="InterPro" id="IPR005790">
    <property type="entry name" value="DNA_polIII_delta"/>
</dbReference>
<dbReference type="GO" id="GO:0003887">
    <property type="term" value="F:DNA-directed DNA polymerase activity"/>
    <property type="evidence" value="ECO:0007669"/>
    <property type="project" value="UniProtKB-KW"/>
</dbReference>
<evidence type="ECO:0000256" key="1">
    <source>
        <dbReference type="ARBA" id="ARBA00006360"/>
    </source>
</evidence>
<evidence type="ECO:0000313" key="14">
    <source>
        <dbReference type="EMBL" id="OUQ72225.1"/>
    </source>
</evidence>
<evidence type="ECO:0000256" key="2">
    <source>
        <dbReference type="ARBA" id="ARBA00022679"/>
    </source>
</evidence>
<gene>
    <name evidence="11" type="primary">dnaX</name>
    <name evidence="14" type="ORF">B5E52_05915</name>
</gene>
<dbReference type="SMART" id="SM00382">
    <property type="entry name" value="AAA"/>
    <property type="match status" value="1"/>
</dbReference>
<dbReference type="GO" id="GO:0005524">
    <property type="term" value="F:ATP binding"/>
    <property type="evidence" value="ECO:0007669"/>
    <property type="project" value="UniProtKB-KW"/>
</dbReference>
<sequence>MENYIVSARKYRPSTFESVVGQRALTTTLKNAIATQKLAHAYLFCGPRGVGKTTCARIFAKTINCMTPTADGEACNQCESCVAFNEQRSYNIHELDAASNNSVDDIRQLVEQVRIPPQIGKYKVYIIDEVHMLSASAFNAFLKTLEEPPRHAIFILATTEKHKILPTILSRCQIYDFNRISVEDTVNHLSYVASKEGITAEPEALNVIAMKADGGMRDALSIFDQVVSFTGGNITYKSVIDNLNVLDYEYYFRLTDCFLENKVSDALLLFNDILNKGFDGSHFITGLSSHFRDLLVGKDPVTLPLLEVGASIRQRYQEQAQKCPLPFLYRAMKLCNECDLNYRISKNKRLLVELTLIQVAQLTTEGDDVSGGRGPTKIIKPIFTQPAAAQQPQVASATQVQQASLHTSPSSVTTQAVNGTTVRHPQASAAAQPGASASSGAASSAPSQGAGVASTVKEERKIPVMKMSSLGVSIKNPQRDPTTQNTVTTHVPRVQQPEEDFIFNDRDLNYYWQEYAGQLPKEQDALTKRMQMLRPVLLNNSTTFEVVVDNEFAAKDFTALIPELQSYLRGRLKNSKVVMTVRVSEATETIRPVGRVEKFQMMAQKNPALMQLKDEFGLELY</sequence>
<keyword evidence="6 11" id="KW-0547">Nucleotide-binding</keyword>
<keyword evidence="3 11" id="KW-0548">Nucleotidyltransferase</keyword>
<dbReference type="InterPro" id="IPR001270">
    <property type="entry name" value="ClpA/B"/>
</dbReference>
<dbReference type="NCBIfam" id="NF004046">
    <property type="entry name" value="PRK05563.1"/>
    <property type="match status" value="1"/>
</dbReference>
<dbReference type="PANTHER" id="PTHR11669:SF0">
    <property type="entry name" value="PROTEIN STICHEL-LIKE 2"/>
    <property type="match status" value="1"/>
</dbReference>
<proteinExistence type="inferred from homology"/>
<dbReference type="Gene3D" id="1.20.272.10">
    <property type="match status" value="1"/>
</dbReference>
<dbReference type="InterPro" id="IPR003593">
    <property type="entry name" value="AAA+_ATPase"/>
</dbReference>
<dbReference type="NCBIfam" id="TIGR01128">
    <property type="entry name" value="holA"/>
    <property type="match status" value="1"/>
</dbReference>
<dbReference type="Gene3D" id="3.40.50.300">
    <property type="entry name" value="P-loop containing nucleotide triphosphate hydrolases"/>
    <property type="match status" value="1"/>
</dbReference>
<evidence type="ECO:0000256" key="7">
    <source>
        <dbReference type="ARBA" id="ARBA00022833"/>
    </source>
</evidence>
<protein>
    <recommendedName>
        <fullName evidence="11">DNA polymerase III subunit gamma/tau</fullName>
        <ecNumber evidence="11">2.7.7.7</ecNumber>
    </recommendedName>
</protein>
<evidence type="ECO:0000256" key="9">
    <source>
        <dbReference type="ARBA" id="ARBA00022932"/>
    </source>
</evidence>
<evidence type="ECO:0000256" key="4">
    <source>
        <dbReference type="ARBA" id="ARBA00022705"/>
    </source>
</evidence>
<comment type="subunit">
    <text evidence="11">DNA polymerase III contains a core (composed of alpha, epsilon and theta chains) that associates with a tau subunit. This core dimerizes to form the POLIII' complex. PolIII' associates with the gamma complex (composed of gamma, delta, delta', psi and chi chains) and with the beta chain to form the complete DNA polymerase III complex.</text>
</comment>
<evidence type="ECO:0000256" key="10">
    <source>
        <dbReference type="ARBA" id="ARBA00049244"/>
    </source>
</evidence>
<dbReference type="InterPro" id="IPR045085">
    <property type="entry name" value="HLD_clamp_pol_III_gamma_tau"/>
</dbReference>
<dbReference type="InterPro" id="IPR022754">
    <property type="entry name" value="DNA_pol_III_gamma-3"/>
</dbReference>
<dbReference type="FunFam" id="1.10.8.60:FF:000013">
    <property type="entry name" value="DNA polymerase III subunit gamma/tau"/>
    <property type="match status" value="1"/>
</dbReference>
<evidence type="ECO:0000256" key="11">
    <source>
        <dbReference type="RuleBase" id="RU364063"/>
    </source>
</evidence>
<evidence type="ECO:0000256" key="8">
    <source>
        <dbReference type="ARBA" id="ARBA00022840"/>
    </source>
</evidence>
<dbReference type="EMBL" id="NFLW01000007">
    <property type="protein sequence ID" value="OUQ72225.1"/>
    <property type="molecule type" value="Genomic_DNA"/>
</dbReference>
<dbReference type="GO" id="GO:0009360">
    <property type="term" value="C:DNA polymerase III complex"/>
    <property type="evidence" value="ECO:0007669"/>
    <property type="project" value="InterPro"/>
</dbReference>
<dbReference type="Proteomes" id="UP000196036">
    <property type="component" value="Unassembled WGS sequence"/>
</dbReference>
<dbReference type="Pfam" id="PF22608">
    <property type="entry name" value="DNAX_ATPase_lid"/>
    <property type="match status" value="1"/>
</dbReference>
<comment type="similarity">
    <text evidence="1 11">Belongs to the DnaX/STICHEL family.</text>
</comment>
<dbReference type="InterPro" id="IPR027417">
    <property type="entry name" value="P-loop_NTPase"/>
</dbReference>
<comment type="function">
    <text evidence="11">DNA polymerase III is a complex, multichain enzyme responsible for most of the replicative synthesis in bacteria. This DNA polymerase also exhibits 3' to 5' exonuclease activity.</text>
</comment>
<feature type="region of interest" description="Disordered" evidence="12">
    <location>
        <begin position="393"/>
        <end position="460"/>
    </location>
</feature>
<dbReference type="GO" id="GO:0046872">
    <property type="term" value="F:metal ion binding"/>
    <property type="evidence" value="ECO:0007669"/>
    <property type="project" value="UniProtKB-KW"/>
</dbReference>
<dbReference type="RefSeq" id="WP_087317822.1">
    <property type="nucleotide sequence ID" value="NZ_JAHOJA010000064.1"/>
</dbReference>